<reference evidence="3" key="1">
    <citation type="submission" date="2017-06" db="EMBL/GenBank/DDBJ databases">
        <title>Genome analysis of Fimbriiglobus ruber SP5, the first member of the order Planctomycetales with confirmed chitinolytic capability.</title>
        <authorList>
            <person name="Ravin N.V."/>
            <person name="Rakitin A.L."/>
            <person name="Ivanova A.A."/>
            <person name="Beletsky A.V."/>
            <person name="Kulichevskaya I.S."/>
            <person name="Mardanov A.V."/>
            <person name="Dedysh S.N."/>
        </authorList>
    </citation>
    <scope>NUCLEOTIDE SEQUENCE [LARGE SCALE GENOMIC DNA]</scope>
    <source>
        <strain evidence="3">SP5</strain>
    </source>
</reference>
<protein>
    <submittedName>
        <fullName evidence="2">Uncharacterized protein</fullName>
    </submittedName>
</protein>
<keyword evidence="1" id="KW-0472">Membrane</keyword>
<evidence type="ECO:0000313" key="3">
    <source>
        <dbReference type="Proteomes" id="UP000214646"/>
    </source>
</evidence>
<evidence type="ECO:0000313" key="2">
    <source>
        <dbReference type="EMBL" id="OWK44550.1"/>
    </source>
</evidence>
<dbReference type="AlphaFoldDB" id="A0A225DST2"/>
<keyword evidence="1" id="KW-0812">Transmembrane</keyword>
<gene>
    <name evidence="2" type="ORF">FRUB_02482</name>
</gene>
<feature type="transmembrane region" description="Helical" evidence="1">
    <location>
        <begin position="20"/>
        <end position="41"/>
    </location>
</feature>
<evidence type="ECO:0000256" key="1">
    <source>
        <dbReference type="SAM" id="Phobius"/>
    </source>
</evidence>
<feature type="transmembrane region" description="Helical" evidence="1">
    <location>
        <begin position="82"/>
        <end position="101"/>
    </location>
</feature>
<sequence>MNDPALPPIDFTQLGPVAGPFAVAFWHILGPVVYTVWLVIVSGTQGPQIAAGMTALFAGAAQGLADLLAMVLRIVLVVVTTIIAVILMGAIAALMIAALASDQRPRRNRGRASS</sequence>
<dbReference type="EMBL" id="NIDE01000003">
    <property type="protein sequence ID" value="OWK44550.1"/>
    <property type="molecule type" value="Genomic_DNA"/>
</dbReference>
<feature type="transmembrane region" description="Helical" evidence="1">
    <location>
        <begin position="53"/>
        <end position="76"/>
    </location>
</feature>
<dbReference type="Proteomes" id="UP000214646">
    <property type="component" value="Unassembled WGS sequence"/>
</dbReference>
<dbReference type="RefSeq" id="WP_143393047.1">
    <property type="nucleotide sequence ID" value="NZ_NIDE01000003.1"/>
</dbReference>
<keyword evidence="1" id="KW-1133">Transmembrane helix</keyword>
<proteinExistence type="predicted"/>
<accession>A0A225DST2</accession>
<organism evidence="2 3">
    <name type="scientific">Fimbriiglobus ruber</name>
    <dbReference type="NCBI Taxonomy" id="1908690"/>
    <lineage>
        <taxon>Bacteria</taxon>
        <taxon>Pseudomonadati</taxon>
        <taxon>Planctomycetota</taxon>
        <taxon>Planctomycetia</taxon>
        <taxon>Gemmatales</taxon>
        <taxon>Gemmataceae</taxon>
        <taxon>Fimbriiglobus</taxon>
    </lineage>
</organism>
<name>A0A225DST2_9BACT</name>
<keyword evidence="3" id="KW-1185">Reference proteome</keyword>
<comment type="caution">
    <text evidence="2">The sequence shown here is derived from an EMBL/GenBank/DDBJ whole genome shotgun (WGS) entry which is preliminary data.</text>
</comment>